<reference evidence="1" key="1">
    <citation type="submission" date="2021-05" db="EMBL/GenBank/DDBJ databases">
        <authorList>
            <person name="Alioto T."/>
            <person name="Alioto T."/>
            <person name="Gomez Garrido J."/>
        </authorList>
    </citation>
    <scope>NUCLEOTIDE SEQUENCE</scope>
</reference>
<dbReference type="PROSITE" id="PS51257">
    <property type="entry name" value="PROKAR_LIPOPROTEIN"/>
    <property type="match status" value="1"/>
</dbReference>
<protein>
    <submittedName>
        <fullName evidence="1">Uncharacterized protein</fullName>
    </submittedName>
</protein>
<dbReference type="EMBL" id="HBUF01367295">
    <property type="protein sequence ID" value="CAG6724254.1"/>
    <property type="molecule type" value="Transcribed_RNA"/>
</dbReference>
<dbReference type="EMBL" id="HBUF01165557">
    <property type="protein sequence ID" value="CAG6651092.1"/>
    <property type="molecule type" value="Transcribed_RNA"/>
</dbReference>
<dbReference type="EMBL" id="HBUF01165559">
    <property type="protein sequence ID" value="CAG6651096.1"/>
    <property type="molecule type" value="Transcribed_RNA"/>
</dbReference>
<accession>A0A8D8W8M0</accession>
<name>A0A8D8W8M0_9HEMI</name>
<dbReference type="AlphaFoldDB" id="A0A8D8W8M0"/>
<dbReference type="EMBL" id="HBUF01511906">
    <property type="protein sequence ID" value="CAG6746853.1"/>
    <property type="molecule type" value="Transcribed_RNA"/>
</dbReference>
<dbReference type="EMBL" id="HBUF01255376">
    <property type="protein sequence ID" value="CAG6681370.1"/>
    <property type="molecule type" value="Transcribed_RNA"/>
</dbReference>
<evidence type="ECO:0000313" key="1">
    <source>
        <dbReference type="EMBL" id="CAG6651092.1"/>
    </source>
</evidence>
<dbReference type="EMBL" id="HBUF01165556">
    <property type="protein sequence ID" value="CAG6651090.1"/>
    <property type="molecule type" value="Transcribed_RNA"/>
</dbReference>
<dbReference type="EMBL" id="HBUF01511907">
    <property type="protein sequence ID" value="CAG6746855.1"/>
    <property type="molecule type" value="Transcribed_RNA"/>
</dbReference>
<dbReference type="EMBL" id="HBUF01255378">
    <property type="protein sequence ID" value="CAG6681376.1"/>
    <property type="molecule type" value="Transcribed_RNA"/>
</dbReference>
<organism evidence="1">
    <name type="scientific">Cacopsylla melanoneura</name>
    <dbReference type="NCBI Taxonomy" id="428564"/>
    <lineage>
        <taxon>Eukaryota</taxon>
        <taxon>Metazoa</taxon>
        <taxon>Ecdysozoa</taxon>
        <taxon>Arthropoda</taxon>
        <taxon>Hexapoda</taxon>
        <taxon>Insecta</taxon>
        <taxon>Pterygota</taxon>
        <taxon>Neoptera</taxon>
        <taxon>Paraneoptera</taxon>
        <taxon>Hemiptera</taxon>
        <taxon>Sternorrhyncha</taxon>
        <taxon>Psylloidea</taxon>
        <taxon>Psyllidae</taxon>
        <taxon>Psyllinae</taxon>
        <taxon>Cacopsylla</taxon>
    </lineage>
</organism>
<dbReference type="EMBL" id="HBUF01165558">
    <property type="protein sequence ID" value="CAG6651094.1"/>
    <property type="molecule type" value="Transcribed_RNA"/>
</dbReference>
<sequence length="103" mass="11800">MNQRLVSMGVTMSWIGCLQTHTKPIQYIRKTCNNSKTNSSMRSSLRITTRLIVRMRRRSLPTLGKMTSMLPCPTTVCVLPPQMLTTTLSFMRAKQTWRSTMTS</sequence>
<dbReference type="EMBL" id="HBUF01255377">
    <property type="protein sequence ID" value="CAG6681373.1"/>
    <property type="molecule type" value="Transcribed_RNA"/>
</dbReference>
<dbReference type="EMBL" id="HBUF01367296">
    <property type="protein sequence ID" value="CAG6724256.1"/>
    <property type="molecule type" value="Transcribed_RNA"/>
</dbReference>
<proteinExistence type="predicted"/>